<dbReference type="Proteomes" id="UP000009097">
    <property type="component" value="Unassembled WGS sequence"/>
</dbReference>
<evidence type="ECO:0000313" key="1">
    <source>
        <dbReference type="EMBL" id="KNB05361.1"/>
    </source>
</evidence>
<dbReference type="VEuPathDB" id="FungiDB:FOXG_07671"/>
<evidence type="ECO:0000313" key="2">
    <source>
        <dbReference type="Proteomes" id="UP000009097"/>
    </source>
</evidence>
<organism evidence="1 2">
    <name type="scientific">Fusarium oxysporum f. sp. lycopersici (strain 4287 / CBS 123668 / FGSC 9935 / NRRL 34936)</name>
    <name type="common">Fusarium vascular wilt of tomato</name>
    <dbReference type="NCBI Taxonomy" id="426428"/>
    <lineage>
        <taxon>Eukaryota</taxon>
        <taxon>Fungi</taxon>
        <taxon>Dikarya</taxon>
        <taxon>Ascomycota</taxon>
        <taxon>Pezizomycotina</taxon>
        <taxon>Sordariomycetes</taxon>
        <taxon>Hypocreomycetidae</taxon>
        <taxon>Hypocreales</taxon>
        <taxon>Nectriaceae</taxon>
        <taxon>Fusarium</taxon>
        <taxon>Fusarium oxysporum species complex</taxon>
    </lineage>
</organism>
<dbReference type="PANTHER" id="PTHR21974">
    <property type="entry name" value="RE15880P"/>
    <property type="match status" value="1"/>
</dbReference>
<dbReference type="AlphaFoldDB" id="A0A0J9V3D5"/>
<accession>A0A0J9V3D5</accession>
<name>A0A0J9V3D5_FUSO4</name>
<dbReference type="OrthoDB" id="2562743at2759"/>
<reference evidence="1" key="2">
    <citation type="journal article" date="2010" name="Nature">
        <title>Comparative genomics reveals mobile pathogenicity chromosomes in Fusarium.</title>
        <authorList>
            <person name="Ma L.J."/>
            <person name="van der Does H.C."/>
            <person name="Borkovich K.A."/>
            <person name="Coleman J.J."/>
            <person name="Daboussi M.J."/>
            <person name="Di Pietro A."/>
            <person name="Dufresne M."/>
            <person name="Freitag M."/>
            <person name="Grabherr M."/>
            <person name="Henrissat B."/>
            <person name="Houterman P.M."/>
            <person name="Kang S."/>
            <person name="Shim W.B."/>
            <person name="Woloshuk C."/>
            <person name="Xie X."/>
            <person name="Xu J.R."/>
            <person name="Antoniw J."/>
            <person name="Baker S.E."/>
            <person name="Bluhm B.H."/>
            <person name="Breakspear A."/>
            <person name="Brown D.W."/>
            <person name="Butchko R.A."/>
            <person name="Chapman S."/>
            <person name="Coulson R."/>
            <person name="Coutinho P.M."/>
            <person name="Danchin E.G."/>
            <person name="Diener A."/>
            <person name="Gale L.R."/>
            <person name="Gardiner D.M."/>
            <person name="Goff S."/>
            <person name="Hammond-Kosack K.E."/>
            <person name="Hilburn K."/>
            <person name="Hua-Van A."/>
            <person name="Jonkers W."/>
            <person name="Kazan K."/>
            <person name="Kodira C.D."/>
            <person name="Koehrsen M."/>
            <person name="Kumar L."/>
            <person name="Lee Y.H."/>
            <person name="Li L."/>
            <person name="Manners J.M."/>
            <person name="Miranda-Saavedra D."/>
            <person name="Mukherjee M."/>
            <person name="Park G."/>
            <person name="Park J."/>
            <person name="Park S.Y."/>
            <person name="Proctor R.H."/>
            <person name="Regev A."/>
            <person name="Ruiz-Roldan M.C."/>
            <person name="Sain D."/>
            <person name="Sakthikumar S."/>
            <person name="Sykes S."/>
            <person name="Schwartz D.C."/>
            <person name="Turgeon B.G."/>
            <person name="Wapinski I."/>
            <person name="Yoder O."/>
            <person name="Young S."/>
            <person name="Zeng Q."/>
            <person name="Zhou S."/>
            <person name="Galagan J."/>
            <person name="Cuomo C.A."/>
            <person name="Kistler H.C."/>
            <person name="Rep M."/>
        </authorList>
    </citation>
    <scope>NUCLEOTIDE SEQUENCE [LARGE SCALE GENOMIC DNA]</scope>
    <source>
        <strain evidence="1">4287</strain>
    </source>
</reference>
<dbReference type="KEGG" id="fox:FOXG_07671"/>
<dbReference type="PANTHER" id="PTHR21974:SF2">
    <property type="entry name" value="RE15880P"/>
    <property type="match status" value="1"/>
</dbReference>
<dbReference type="RefSeq" id="XP_018243406.1">
    <property type="nucleotide sequence ID" value="XM_018386269.1"/>
</dbReference>
<sequence>MSLSLRVHSRFKKSYSNSIMAAVMEPNPPPSFNSHIQMPDIKDAIRAAFPRTAELLSLLEQTKHIRTDLSLQQKIVSDLESQLSESNRELDGLDRKRLADLESHKKYRDGHVMKFLYKASGKENSFTGQAEREEQNYHNTLQQAHLASEHNSSVKAKLDEELRKKNDLDQSMQGYLDLQKQLDDIYDDIFSGPTPEFPEEDAKEKQSNNALSAYVTTKTAFELHQKALGLLEQATATMTAGLQQVDKALQSGDMNHLRALNKGRELVQQSKMTVDQLVQLGADVIELPPEANPRTMEVTSNLGDVWGKVDITGGRQEVARCTAALNNCLSQAKERKYYLSKELKRKGEEMDEVRTELQNVRKGIFEEVMGDDLVKGS</sequence>
<reference evidence="1" key="1">
    <citation type="submission" date="2007-04" db="EMBL/GenBank/DDBJ databases">
        <authorList>
            <consortium name="The Broad Institute Genome Sequencing Platform"/>
            <person name="Birren B."/>
            <person name="Lander E."/>
            <person name="Galagan J."/>
            <person name="Nusbaum C."/>
            <person name="Devon K."/>
            <person name="Ma L.-J."/>
            <person name="Jaffe D."/>
            <person name="Butler J."/>
            <person name="Alvarez P."/>
            <person name="Gnerre S."/>
            <person name="Grabherr M."/>
            <person name="Kleber M."/>
            <person name="Mauceli E."/>
            <person name="Brockman W."/>
            <person name="MacCallum I.A."/>
            <person name="Young S."/>
            <person name="LaButti K."/>
            <person name="DeCaprio D."/>
            <person name="Crawford M."/>
            <person name="Koehrsen M."/>
            <person name="Engels R."/>
            <person name="Montgomery P."/>
            <person name="Pearson M."/>
            <person name="Howarth C."/>
            <person name="Larson L."/>
            <person name="White J."/>
            <person name="O'Leary S."/>
            <person name="Kodira C."/>
            <person name="Zeng Q."/>
            <person name="Yandava C."/>
            <person name="Alvarado L."/>
            <person name="Kistler C."/>
            <person name="Shim W.-B."/>
            <person name="Kang S."/>
            <person name="Woloshuk C."/>
        </authorList>
    </citation>
    <scope>NUCLEOTIDE SEQUENCE</scope>
    <source>
        <strain evidence="1">4287</strain>
    </source>
</reference>
<protein>
    <submittedName>
        <fullName evidence="1">Uncharacterized protein</fullName>
    </submittedName>
</protein>
<gene>
    <name evidence="1" type="ORF">FOXG_07671</name>
</gene>
<dbReference type="GeneID" id="28949345"/>
<proteinExistence type="predicted"/>
<dbReference type="EMBL" id="DS231703">
    <property type="protein sequence ID" value="KNB05361.1"/>
    <property type="molecule type" value="Genomic_DNA"/>
</dbReference>